<evidence type="ECO:0000256" key="2">
    <source>
        <dbReference type="SAM" id="Phobius"/>
    </source>
</evidence>
<protein>
    <submittedName>
        <fullName evidence="3">Uncharacterized protein</fullName>
    </submittedName>
</protein>
<feature type="compositionally biased region" description="Low complexity" evidence="1">
    <location>
        <begin position="186"/>
        <end position="216"/>
    </location>
</feature>
<accession>A0ABQ1NLY4</accession>
<dbReference type="EMBL" id="BMKI01000001">
    <property type="protein sequence ID" value="GGC80409.1"/>
    <property type="molecule type" value="Genomic_DNA"/>
</dbReference>
<keyword evidence="2" id="KW-1133">Transmembrane helix</keyword>
<reference evidence="4" key="1">
    <citation type="journal article" date="2019" name="Int. J. Syst. Evol. Microbiol.">
        <title>The Global Catalogue of Microorganisms (GCM) 10K type strain sequencing project: providing services to taxonomists for standard genome sequencing and annotation.</title>
        <authorList>
            <consortium name="The Broad Institute Genomics Platform"/>
            <consortium name="The Broad Institute Genome Sequencing Center for Infectious Disease"/>
            <person name="Wu L."/>
            <person name="Ma J."/>
        </authorList>
    </citation>
    <scope>NUCLEOTIDE SEQUENCE [LARGE SCALE GENOMIC DNA]</scope>
    <source>
        <strain evidence="4">CGMCC 1.15942</strain>
    </source>
</reference>
<evidence type="ECO:0000256" key="1">
    <source>
        <dbReference type="SAM" id="MobiDB-lite"/>
    </source>
</evidence>
<keyword evidence="2" id="KW-0472">Membrane</keyword>
<dbReference type="RefSeq" id="WP_088268638.1">
    <property type="nucleotide sequence ID" value="NZ_BMKI01000001.1"/>
</dbReference>
<feature type="region of interest" description="Disordered" evidence="1">
    <location>
        <begin position="184"/>
        <end position="225"/>
    </location>
</feature>
<sequence length="225" mass="25433">MKKNFIDAKDDVIDYLNKQKKMTAIIIGIAVLFIISLFFMIPKVQANIRASQIQSIVGQTKLAKKANYLDAKTADQQISEKTAMTVLFSVPSGKTYDAVIDVLKDTDQMKTFNHSIYIYPIVYNVEKIEEKYKLKRDETTVIFFESGKEKNRYTLETNQDIKTTLIPALNQLPLSSVEPTIQTPAENTTHSTAETTQTTEETQTQEVDEQGQVQEQPTDAEVPAE</sequence>
<evidence type="ECO:0000313" key="3">
    <source>
        <dbReference type="EMBL" id="GGC80409.1"/>
    </source>
</evidence>
<keyword evidence="2" id="KW-0812">Transmembrane</keyword>
<proteinExistence type="predicted"/>
<evidence type="ECO:0000313" key="4">
    <source>
        <dbReference type="Proteomes" id="UP000630615"/>
    </source>
</evidence>
<comment type="caution">
    <text evidence="3">The sequence shown here is derived from an EMBL/GenBank/DDBJ whole genome shotgun (WGS) entry which is preliminary data.</text>
</comment>
<gene>
    <name evidence="3" type="ORF">GCM10011573_07550</name>
</gene>
<feature type="transmembrane region" description="Helical" evidence="2">
    <location>
        <begin position="21"/>
        <end position="41"/>
    </location>
</feature>
<dbReference type="Proteomes" id="UP000630615">
    <property type="component" value="Unassembled WGS sequence"/>
</dbReference>
<organism evidence="3 4">
    <name type="scientific">Enterococcus wangshanyuanii</name>
    <dbReference type="NCBI Taxonomy" id="2005703"/>
    <lineage>
        <taxon>Bacteria</taxon>
        <taxon>Bacillati</taxon>
        <taxon>Bacillota</taxon>
        <taxon>Bacilli</taxon>
        <taxon>Lactobacillales</taxon>
        <taxon>Enterococcaceae</taxon>
        <taxon>Enterococcus</taxon>
    </lineage>
</organism>
<keyword evidence="4" id="KW-1185">Reference proteome</keyword>
<name>A0ABQ1NLY4_9ENTE</name>